<dbReference type="CDD" id="cd07723">
    <property type="entry name" value="hydroxyacylglutathione_hydrolase_MBL-fold"/>
    <property type="match status" value="1"/>
</dbReference>
<feature type="domain" description="Metallo-beta-lactamase" evidence="8">
    <location>
        <begin position="25"/>
        <end position="189"/>
    </location>
</feature>
<feature type="binding site" evidence="7">
    <location>
        <position position="71"/>
    </location>
    <ligand>
        <name>Zn(2+)</name>
        <dbReference type="ChEBI" id="CHEBI:29105"/>
        <label>1</label>
    </ligand>
</feature>
<reference evidence="9 10" key="1">
    <citation type="journal article" date="2017" name="Int. J. Syst. Evol. Microbiol.">
        <title>Achromobacter aloeverae sp. nov., isolated from the root of Aloe vera (L.) Burm.f.</title>
        <authorList>
            <person name="Kuncharoen N."/>
            <person name="Muramatsu Y."/>
            <person name="Shibata C."/>
            <person name="Kamakura Y."/>
            <person name="Nakagawa Y."/>
            <person name="Tanasupawat S."/>
        </authorList>
    </citation>
    <scope>NUCLEOTIDE SEQUENCE [LARGE SCALE GENOMIC DNA]</scope>
    <source>
        <strain evidence="9 10">AVA-1</strain>
    </source>
</reference>
<dbReference type="EC" id="3.1.2.6" evidence="7"/>
<evidence type="ECO:0000313" key="10">
    <source>
        <dbReference type="Proteomes" id="UP000290849"/>
    </source>
</evidence>
<evidence type="ECO:0000256" key="7">
    <source>
        <dbReference type="HAMAP-Rule" id="MF_01374"/>
    </source>
</evidence>
<dbReference type="SMART" id="SM00849">
    <property type="entry name" value="Lactamase_B"/>
    <property type="match status" value="1"/>
</dbReference>
<dbReference type="GO" id="GO:0008800">
    <property type="term" value="F:beta-lactamase activity"/>
    <property type="evidence" value="ECO:0007669"/>
    <property type="project" value="InterPro"/>
</dbReference>
<name>A0A4V1MRI5_9BURK</name>
<feature type="binding site" evidence="7">
    <location>
        <position position="75"/>
    </location>
    <ligand>
        <name>Zn(2+)</name>
        <dbReference type="ChEBI" id="CHEBI:29105"/>
        <label>2</label>
    </ligand>
</feature>
<evidence type="ECO:0000256" key="3">
    <source>
        <dbReference type="ARBA" id="ARBA00006759"/>
    </source>
</evidence>
<dbReference type="InterPro" id="IPR017782">
    <property type="entry name" value="Hydroxyacylglutathione_Hdrlase"/>
</dbReference>
<comment type="function">
    <text evidence="7">Thiolesterase that catalyzes the hydrolysis of S-D-lactoyl-glutathione to form glutathione and D-lactic acid.</text>
</comment>
<feature type="binding site" evidence="7">
    <location>
        <position position="129"/>
    </location>
    <ligand>
        <name>Zn(2+)</name>
        <dbReference type="ChEBI" id="CHEBI:29105"/>
        <label>1</label>
    </ligand>
</feature>
<dbReference type="PIRSF" id="PIRSF005457">
    <property type="entry name" value="Glx"/>
    <property type="match status" value="1"/>
</dbReference>
<dbReference type="PANTHER" id="PTHR43705:SF1">
    <property type="entry name" value="HYDROXYACYLGLUTATHIONE HYDROLASE GLOB"/>
    <property type="match status" value="1"/>
</dbReference>
<evidence type="ECO:0000256" key="6">
    <source>
        <dbReference type="ARBA" id="ARBA00022833"/>
    </source>
</evidence>
<keyword evidence="4 7" id="KW-0479">Metal-binding</keyword>
<feature type="binding site" evidence="7">
    <location>
        <position position="76"/>
    </location>
    <ligand>
        <name>Zn(2+)</name>
        <dbReference type="ChEBI" id="CHEBI:29105"/>
        <label>2</label>
    </ligand>
</feature>
<accession>A0A4V1MRI5</accession>
<sequence length="278" mass="29983">MQATHAPAGVGAQGPAILPVPAFSDNYIWLLRNQGLAAVVDPGDAAPVFDALEKQGHEGEPLQLRAILLTHHHADHVGGVLELSRATGATVYGPALETLPRCDVPLQEGDRVRLPDLDLDLAVLDVPGHTAGHIAYWGRAAGVNPALFCGDTLFAGGCGRLFEGTPAQMHASLEKFVTLPPETQVFCAHEYTLGNLRWALAVEPANRTLQQWYQRAQQLRELGLPTLPSSMGQETNTNPFLRTQQVDVAKAAAVQAGRSLTSPVEVFAVLREWKNNFK</sequence>
<dbReference type="AlphaFoldDB" id="A0A4V1MRI5"/>
<dbReference type="RefSeq" id="WP_129153245.1">
    <property type="nucleotide sequence ID" value="NZ_JBHSDO010000018.1"/>
</dbReference>
<keyword evidence="5 7" id="KW-0378">Hydrolase</keyword>
<dbReference type="OrthoDB" id="9802248at2"/>
<dbReference type="Gene3D" id="3.60.15.10">
    <property type="entry name" value="Ribonuclease Z/Hydroxyacylglutathione hydrolase-like"/>
    <property type="match status" value="1"/>
</dbReference>
<evidence type="ECO:0000256" key="5">
    <source>
        <dbReference type="ARBA" id="ARBA00022801"/>
    </source>
</evidence>
<evidence type="ECO:0000256" key="4">
    <source>
        <dbReference type="ARBA" id="ARBA00022723"/>
    </source>
</evidence>
<dbReference type="Pfam" id="PF00753">
    <property type="entry name" value="Lactamase_B"/>
    <property type="match status" value="1"/>
</dbReference>
<dbReference type="GO" id="GO:0019243">
    <property type="term" value="P:methylglyoxal catabolic process to D-lactate via S-lactoyl-glutathione"/>
    <property type="evidence" value="ECO:0007669"/>
    <property type="project" value="UniProtKB-UniRule"/>
</dbReference>
<evidence type="ECO:0000256" key="2">
    <source>
        <dbReference type="ARBA" id="ARBA00004963"/>
    </source>
</evidence>
<comment type="subunit">
    <text evidence="7">Monomer.</text>
</comment>
<dbReference type="UniPathway" id="UPA00619">
    <property type="reaction ID" value="UER00676"/>
</dbReference>
<comment type="cofactor">
    <cofactor evidence="7">
        <name>Zn(2+)</name>
        <dbReference type="ChEBI" id="CHEBI:29105"/>
    </cofactor>
    <text evidence="7">Binds 2 Zn(2+) ions per subunit.</text>
</comment>
<evidence type="ECO:0000259" key="8">
    <source>
        <dbReference type="SMART" id="SM00849"/>
    </source>
</evidence>
<comment type="catalytic activity">
    <reaction evidence="1 7">
        <text>an S-(2-hydroxyacyl)glutathione + H2O = a 2-hydroxy carboxylate + glutathione + H(+)</text>
        <dbReference type="Rhea" id="RHEA:21864"/>
        <dbReference type="ChEBI" id="CHEBI:15377"/>
        <dbReference type="ChEBI" id="CHEBI:15378"/>
        <dbReference type="ChEBI" id="CHEBI:57925"/>
        <dbReference type="ChEBI" id="CHEBI:58896"/>
        <dbReference type="ChEBI" id="CHEBI:71261"/>
        <dbReference type="EC" id="3.1.2.6"/>
    </reaction>
</comment>
<dbReference type="InterPro" id="IPR036866">
    <property type="entry name" value="RibonucZ/Hydroxyglut_hydro"/>
</dbReference>
<gene>
    <name evidence="7 9" type="primary">gloB</name>
    <name evidence="9" type="ORF">C7R54_23900</name>
</gene>
<organism evidence="9 10">
    <name type="scientific">Achromobacter aloeverae</name>
    <dbReference type="NCBI Taxonomy" id="1750518"/>
    <lineage>
        <taxon>Bacteria</taxon>
        <taxon>Pseudomonadati</taxon>
        <taxon>Pseudomonadota</taxon>
        <taxon>Betaproteobacteria</taxon>
        <taxon>Burkholderiales</taxon>
        <taxon>Alcaligenaceae</taxon>
        <taxon>Achromobacter</taxon>
    </lineage>
</organism>
<dbReference type="InterPro" id="IPR050110">
    <property type="entry name" value="Glyoxalase_II_hydrolase"/>
</dbReference>
<keyword evidence="6 7" id="KW-0862">Zinc</keyword>
<proteinExistence type="inferred from homology"/>
<feature type="binding site" evidence="7">
    <location>
        <position position="189"/>
    </location>
    <ligand>
        <name>Zn(2+)</name>
        <dbReference type="ChEBI" id="CHEBI:29105"/>
        <label>2</label>
    </ligand>
</feature>
<protein>
    <recommendedName>
        <fullName evidence="7">Hydroxyacylglutathione hydrolase</fullName>
        <ecNumber evidence="7">3.1.2.6</ecNumber>
    </recommendedName>
    <alternativeName>
        <fullName evidence="7">Glyoxalase II</fullName>
        <shortName evidence="7">Glx II</shortName>
    </alternativeName>
</protein>
<evidence type="ECO:0000313" key="9">
    <source>
        <dbReference type="EMBL" id="RXN84434.1"/>
    </source>
</evidence>
<comment type="pathway">
    <text evidence="2 7">Secondary metabolite metabolism; methylglyoxal degradation; (R)-lactate from methylglyoxal: step 2/2.</text>
</comment>
<dbReference type="GO" id="GO:0004416">
    <property type="term" value="F:hydroxyacylglutathione hydrolase activity"/>
    <property type="evidence" value="ECO:0007669"/>
    <property type="project" value="UniProtKB-UniRule"/>
</dbReference>
<comment type="similarity">
    <text evidence="3 7">Belongs to the metallo-beta-lactamase superfamily. Glyoxalase II family.</text>
</comment>
<dbReference type="InterPro" id="IPR001018">
    <property type="entry name" value="Beta-lactamase_class-B_CS"/>
</dbReference>
<feature type="binding site" evidence="7">
    <location>
        <position position="73"/>
    </location>
    <ligand>
        <name>Zn(2+)</name>
        <dbReference type="ChEBI" id="CHEBI:29105"/>
        <label>1</label>
    </ligand>
</feature>
<dbReference type="GO" id="GO:0008270">
    <property type="term" value="F:zinc ion binding"/>
    <property type="evidence" value="ECO:0007669"/>
    <property type="project" value="InterPro"/>
</dbReference>
<comment type="caution">
    <text evidence="9">The sequence shown here is derived from an EMBL/GenBank/DDBJ whole genome shotgun (WGS) entry which is preliminary data.</text>
</comment>
<dbReference type="PROSITE" id="PS00743">
    <property type="entry name" value="BETA_LACTAMASE_B_1"/>
    <property type="match status" value="1"/>
</dbReference>
<dbReference type="NCBIfam" id="TIGR03413">
    <property type="entry name" value="GSH_gloB"/>
    <property type="match status" value="1"/>
</dbReference>
<evidence type="ECO:0000256" key="1">
    <source>
        <dbReference type="ARBA" id="ARBA00001623"/>
    </source>
</evidence>
<dbReference type="EMBL" id="PYAL01000008">
    <property type="protein sequence ID" value="RXN84434.1"/>
    <property type="molecule type" value="Genomic_DNA"/>
</dbReference>
<dbReference type="HAMAP" id="MF_01374">
    <property type="entry name" value="Glyoxalase_2"/>
    <property type="match status" value="1"/>
</dbReference>
<keyword evidence="10" id="KW-1185">Reference proteome</keyword>
<dbReference type="Proteomes" id="UP000290849">
    <property type="component" value="Unassembled WGS sequence"/>
</dbReference>
<dbReference type="GO" id="GO:0017001">
    <property type="term" value="P:antibiotic catabolic process"/>
    <property type="evidence" value="ECO:0007669"/>
    <property type="project" value="InterPro"/>
</dbReference>
<dbReference type="PANTHER" id="PTHR43705">
    <property type="entry name" value="HYDROXYACYLGLUTATHIONE HYDROLASE"/>
    <property type="match status" value="1"/>
</dbReference>
<dbReference type="InterPro" id="IPR032282">
    <property type="entry name" value="HAGH_C"/>
</dbReference>
<dbReference type="InterPro" id="IPR001279">
    <property type="entry name" value="Metallo-B-lactamas"/>
</dbReference>
<dbReference type="InterPro" id="IPR035680">
    <property type="entry name" value="Clx_II_MBL"/>
</dbReference>
<dbReference type="SUPFAM" id="SSF56281">
    <property type="entry name" value="Metallo-hydrolase/oxidoreductase"/>
    <property type="match status" value="1"/>
</dbReference>
<dbReference type="Pfam" id="PF16123">
    <property type="entry name" value="HAGH_C"/>
    <property type="match status" value="1"/>
</dbReference>
<feature type="binding site" evidence="7">
    <location>
        <position position="151"/>
    </location>
    <ligand>
        <name>Zn(2+)</name>
        <dbReference type="ChEBI" id="CHEBI:29105"/>
        <label>2</label>
    </ligand>
</feature>
<feature type="binding site" evidence="7">
    <location>
        <position position="151"/>
    </location>
    <ligand>
        <name>Zn(2+)</name>
        <dbReference type="ChEBI" id="CHEBI:29105"/>
        <label>1</label>
    </ligand>
</feature>